<evidence type="ECO:0000313" key="2">
    <source>
        <dbReference type="EMBL" id="MFC7447385.1"/>
    </source>
</evidence>
<evidence type="ECO:0000256" key="1">
    <source>
        <dbReference type="SAM" id="Phobius"/>
    </source>
</evidence>
<feature type="transmembrane region" description="Helical" evidence="1">
    <location>
        <begin position="12"/>
        <end position="32"/>
    </location>
</feature>
<evidence type="ECO:0000313" key="3">
    <source>
        <dbReference type="Proteomes" id="UP001596484"/>
    </source>
</evidence>
<dbReference type="EMBL" id="JBHTCS010000009">
    <property type="protein sequence ID" value="MFC7447385.1"/>
    <property type="molecule type" value="Genomic_DNA"/>
</dbReference>
<keyword evidence="1" id="KW-1133">Transmembrane helix</keyword>
<proteinExistence type="predicted"/>
<gene>
    <name evidence="2" type="ORF">ACFQS9_05710</name>
</gene>
<keyword evidence="1" id="KW-0812">Transmembrane</keyword>
<organism evidence="2 3">
    <name type="scientific">Rhodococcus daqingensis</name>
    <dbReference type="NCBI Taxonomy" id="2479363"/>
    <lineage>
        <taxon>Bacteria</taxon>
        <taxon>Bacillati</taxon>
        <taxon>Actinomycetota</taxon>
        <taxon>Actinomycetes</taxon>
        <taxon>Mycobacteriales</taxon>
        <taxon>Nocardiaceae</taxon>
        <taxon>Rhodococcus</taxon>
    </lineage>
</organism>
<keyword evidence="3" id="KW-1185">Reference proteome</keyword>
<keyword evidence="1" id="KW-0472">Membrane</keyword>
<comment type="caution">
    <text evidence="2">The sequence shown here is derived from an EMBL/GenBank/DDBJ whole genome shotgun (WGS) entry which is preliminary data.</text>
</comment>
<dbReference type="Proteomes" id="UP001596484">
    <property type="component" value="Unassembled WGS sequence"/>
</dbReference>
<dbReference type="RefSeq" id="WP_378402418.1">
    <property type="nucleotide sequence ID" value="NZ_JBHTCS010000009.1"/>
</dbReference>
<protein>
    <submittedName>
        <fullName evidence="2">Uncharacterized protein</fullName>
    </submittedName>
</protein>
<feature type="transmembrane region" description="Helical" evidence="1">
    <location>
        <begin position="38"/>
        <end position="62"/>
    </location>
</feature>
<name>A0ABW2RUJ7_9NOCA</name>
<sequence>MDANDNHLLGTPQAGVVIVVGLIVGSATLIGVMTASALAVIVVAVTAALVAALLGGGGWLAGGGGVGRRGARIR</sequence>
<accession>A0ABW2RUJ7</accession>
<reference evidence="3" key="1">
    <citation type="journal article" date="2019" name="Int. J. Syst. Evol. Microbiol.">
        <title>The Global Catalogue of Microorganisms (GCM) 10K type strain sequencing project: providing services to taxonomists for standard genome sequencing and annotation.</title>
        <authorList>
            <consortium name="The Broad Institute Genomics Platform"/>
            <consortium name="The Broad Institute Genome Sequencing Center for Infectious Disease"/>
            <person name="Wu L."/>
            <person name="Ma J."/>
        </authorList>
    </citation>
    <scope>NUCLEOTIDE SEQUENCE [LARGE SCALE GENOMIC DNA]</scope>
    <source>
        <strain evidence="3">ICMP 19430</strain>
    </source>
</reference>